<accession>A0A1R4GBX1</accession>
<dbReference type="PANTHER" id="PTHR36974:SF1">
    <property type="entry name" value="DOXX FAMILY MEMBRANE PROTEIN"/>
    <property type="match status" value="1"/>
</dbReference>
<feature type="transmembrane region" description="Helical" evidence="1">
    <location>
        <begin position="20"/>
        <end position="38"/>
    </location>
</feature>
<proteinExistence type="predicted"/>
<keyword evidence="1" id="KW-1133">Transmembrane helix</keyword>
<evidence type="ECO:0008006" key="4">
    <source>
        <dbReference type="Google" id="ProtNLM"/>
    </source>
</evidence>
<sequence>MTPKEWGLAAMSALEIAQLALRVALAAAFIGMGILHFLPKGRRTMQAMIPPRLRMKPPLHPHGLVVISGLAEIAGGIGLLMPWDWVRIAAGIGLVLLLIAVFPANAYAATRPEKFGTLAVPHLPRLIGQIVLVALVVAASLPLTA</sequence>
<evidence type="ECO:0000313" key="2">
    <source>
        <dbReference type="EMBL" id="SJM65656.1"/>
    </source>
</evidence>
<keyword evidence="3" id="KW-1185">Reference proteome</keyword>
<dbReference type="GeneID" id="303173662"/>
<evidence type="ECO:0000256" key="1">
    <source>
        <dbReference type="SAM" id="Phobius"/>
    </source>
</evidence>
<name>A0A1R4GBX1_9MICO</name>
<feature type="transmembrane region" description="Helical" evidence="1">
    <location>
        <begin position="126"/>
        <end position="144"/>
    </location>
</feature>
<feature type="transmembrane region" description="Helical" evidence="1">
    <location>
        <begin position="85"/>
        <end position="105"/>
    </location>
</feature>
<dbReference type="AlphaFoldDB" id="A0A1R4GBX1"/>
<evidence type="ECO:0000313" key="3">
    <source>
        <dbReference type="Proteomes" id="UP000195787"/>
    </source>
</evidence>
<keyword evidence="1" id="KW-0812">Transmembrane</keyword>
<organism evidence="2 3">
    <name type="scientific">Agrococcus casei LMG 22410</name>
    <dbReference type="NCBI Taxonomy" id="1255656"/>
    <lineage>
        <taxon>Bacteria</taxon>
        <taxon>Bacillati</taxon>
        <taxon>Actinomycetota</taxon>
        <taxon>Actinomycetes</taxon>
        <taxon>Micrococcales</taxon>
        <taxon>Microbacteriaceae</taxon>
        <taxon>Agrococcus</taxon>
    </lineage>
</organism>
<dbReference type="PANTHER" id="PTHR36974">
    <property type="entry name" value="MEMBRANE PROTEIN-RELATED"/>
    <property type="match status" value="1"/>
</dbReference>
<feature type="transmembrane region" description="Helical" evidence="1">
    <location>
        <begin position="59"/>
        <end position="79"/>
    </location>
</feature>
<dbReference type="Proteomes" id="UP000195787">
    <property type="component" value="Unassembled WGS sequence"/>
</dbReference>
<gene>
    <name evidence="2" type="ORF">CZ674_10630</name>
</gene>
<protein>
    <recommendedName>
        <fullName evidence="4">DoxX family membrane protein</fullName>
    </recommendedName>
</protein>
<dbReference type="RefSeq" id="WP_234988557.1">
    <property type="nucleotide sequence ID" value="NZ_FUHU01000043.1"/>
</dbReference>
<dbReference type="EMBL" id="FUHU01000043">
    <property type="protein sequence ID" value="SJM65656.1"/>
    <property type="molecule type" value="Genomic_DNA"/>
</dbReference>
<keyword evidence="1" id="KW-0472">Membrane</keyword>
<reference evidence="2 3" key="1">
    <citation type="submission" date="2017-02" db="EMBL/GenBank/DDBJ databases">
        <authorList>
            <person name="Peterson S.W."/>
        </authorList>
    </citation>
    <scope>NUCLEOTIDE SEQUENCE [LARGE SCALE GENOMIC DNA]</scope>
    <source>
        <strain evidence="2 3">LMG 22410</strain>
    </source>
</reference>